<dbReference type="PANTHER" id="PTHR10000:SF8">
    <property type="entry name" value="HAD SUPERFAMILY HYDROLASE-LIKE, TYPE 3"/>
    <property type="match status" value="1"/>
</dbReference>
<dbReference type="NCBIfam" id="TIGR01484">
    <property type="entry name" value="HAD-SF-IIB"/>
    <property type="match status" value="1"/>
</dbReference>
<dbReference type="PROSITE" id="PS01228">
    <property type="entry name" value="COF_1"/>
    <property type="match status" value="1"/>
</dbReference>
<evidence type="ECO:0000313" key="2">
    <source>
        <dbReference type="Proteomes" id="UP001247542"/>
    </source>
</evidence>
<name>A0ABU3I949_9ACTO</name>
<dbReference type="PANTHER" id="PTHR10000">
    <property type="entry name" value="PHOSPHOSERINE PHOSPHATASE"/>
    <property type="match status" value="1"/>
</dbReference>
<dbReference type="PROSITE" id="PS01229">
    <property type="entry name" value="COF_2"/>
    <property type="match status" value="1"/>
</dbReference>
<sequence>MSNPLLTPPPTTLPPMPFEHLLDQAAADLPGTLEQAGPNLLVALDLDGTLLTVDGATPRSKQAVAQLQDAGAHVVLSTGRGINATLPVLEEVGIRDGWAVCSNGAITLQITDGHAQAVQRFDFDPQPTISTIVTEFPDAFFGCERLPMGYWLSRPFPPGELLEDEHTVIVKDIADVASTRTTKLIVRELNVTRDEFAQRIGQLDLPGVEIAVGWTAWLDVSAEGVTKASGLEALREQLGVPETGTVAIGDGTNDLAMLQWAHHGVAMQGASDEVKAAANAVTGPAEYDGAPAVMAALLGKR</sequence>
<reference evidence="1 2" key="1">
    <citation type="submission" date="2023-06" db="EMBL/GenBank/DDBJ databases">
        <title>Draft genome sequence of Gleimia hominis type strain CCUG 57540T.</title>
        <authorList>
            <person name="Salva-Serra F."/>
            <person name="Cardew S."/>
            <person name="Jensie Markopoulos S."/>
            <person name="Ohlen M."/>
            <person name="Inganas E."/>
            <person name="Svensson-Stadler L."/>
            <person name="Moore E.R.B."/>
        </authorList>
    </citation>
    <scope>NUCLEOTIDE SEQUENCE [LARGE SCALE GENOMIC DNA]</scope>
    <source>
        <strain evidence="1 2">CCUG 57540</strain>
    </source>
</reference>
<dbReference type="Pfam" id="PF08282">
    <property type="entry name" value="Hydrolase_3"/>
    <property type="match status" value="1"/>
</dbReference>
<keyword evidence="2" id="KW-1185">Reference proteome</keyword>
<dbReference type="Gene3D" id="3.40.50.1000">
    <property type="entry name" value="HAD superfamily/HAD-like"/>
    <property type="match status" value="1"/>
</dbReference>
<gene>
    <name evidence="1" type="ORF">QS713_02335</name>
</gene>
<dbReference type="InterPro" id="IPR006379">
    <property type="entry name" value="HAD-SF_hydro_IIB"/>
</dbReference>
<dbReference type="InterPro" id="IPR023214">
    <property type="entry name" value="HAD_sf"/>
</dbReference>
<dbReference type="SUPFAM" id="SSF56784">
    <property type="entry name" value="HAD-like"/>
    <property type="match status" value="1"/>
</dbReference>
<keyword evidence="1" id="KW-0378">Hydrolase</keyword>
<dbReference type="EC" id="3.1.3.-" evidence="1"/>
<dbReference type="GO" id="GO:0016787">
    <property type="term" value="F:hydrolase activity"/>
    <property type="evidence" value="ECO:0007669"/>
    <property type="project" value="UniProtKB-KW"/>
</dbReference>
<dbReference type="RefSeq" id="WP_313272132.1">
    <property type="nucleotide sequence ID" value="NZ_JASXSX010000001.1"/>
</dbReference>
<comment type="caution">
    <text evidence="1">The sequence shown here is derived from an EMBL/GenBank/DDBJ whole genome shotgun (WGS) entry which is preliminary data.</text>
</comment>
<organism evidence="1 2">
    <name type="scientific">Gleimia hominis</name>
    <dbReference type="NCBI Taxonomy" id="595468"/>
    <lineage>
        <taxon>Bacteria</taxon>
        <taxon>Bacillati</taxon>
        <taxon>Actinomycetota</taxon>
        <taxon>Actinomycetes</taxon>
        <taxon>Actinomycetales</taxon>
        <taxon>Actinomycetaceae</taxon>
        <taxon>Gleimia</taxon>
    </lineage>
</organism>
<proteinExistence type="predicted"/>
<dbReference type="Gene3D" id="3.30.1240.10">
    <property type="match status" value="1"/>
</dbReference>
<evidence type="ECO:0000313" key="1">
    <source>
        <dbReference type="EMBL" id="MDT3766903.1"/>
    </source>
</evidence>
<accession>A0ABU3I949</accession>
<dbReference type="Proteomes" id="UP001247542">
    <property type="component" value="Unassembled WGS sequence"/>
</dbReference>
<dbReference type="InterPro" id="IPR036412">
    <property type="entry name" value="HAD-like_sf"/>
</dbReference>
<dbReference type="EMBL" id="JASXSX010000001">
    <property type="protein sequence ID" value="MDT3766903.1"/>
    <property type="molecule type" value="Genomic_DNA"/>
</dbReference>
<protein>
    <submittedName>
        <fullName evidence="1">HAD family hydrolase</fullName>
        <ecNumber evidence="1">3.1.3.-</ecNumber>
    </submittedName>
</protein>